<reference evidence="2" key="2">
    <citation type="submission" date="1991-04" db="EMBL/GenBank/DDBJ databases">
        <authorList>
            <person name="Brownlee G."/>
        </authorList>
    </citation>
    <scope>NUCLEOTIDE SEQUENCE</scope>
    <source>
        <strain evidence="2">A/NT/60/68</strain>
    </source>
</reference>
<organismHost>
    <name type="scientific">Sus scrofa</name>
    <name type="common">Pig</name>
    <dbReference type="NCBI Taxonomy" id="9823"/>
</organismHost>
<accession>Q84108</accession>
<evidence type="ECO:0000256" key="1">
    <source>
        <dbReference type="SAM" id="MobiDB-lite"/>
    </source>
</evidence>
<sequence>MLKDEPSNRGRNVRSLYRSVRPPQSRDRTET</sequence>
<dbReference type="EMBL" id="X59240">
    <property type="protein sequence ID" value="CAA41927.1"/>
    <property type="molecule type" value="Genomic_RNA"/>
</dbReference>
<evidence type="ECO:0000313" key="2">
    <source>
        <dbReference type="EMBL" id="CAA41927.1"/>
    </source>
</evidence>
<reference evidence="2" key="1">
    <citation type="submission" date="1989-01" db="EMBL/GenBank/DDBJ databases">
        <authorList>
            <person name="Brownlee G.G."/>
        </authorList>
    </citation>
    <scope>NUCLEOTIDE SEQUENCE</scope>
    <source>
        <strain evidence="2">A/NT/60/68</strain>
    </source>
</reference>
<proteinExistence type="predicted"/>
<organismHost>
    <name type="scientific">Aves</name>
    <name type="common">birds</name>
    <dbReference type="NCBI Taxonomy" id="8782"/>
</organismHost>
<organism evidence="2">
    <name type="scientific">Influenza A virus (strain A/Northern Territory/60/1968 H3N2)</name>
    <name type="common">Influenza A virus (strain NT60)</name>
    <name type="synonym">Influenza A virus (strain A/NT/60/1968 H3N2)</name>
    <dbReference type="NCBI Taxonomy" id="384505"/>
    <lineage>
        <taxon>Viruses</taxon>
        <taxon>Riboviria</taxon>
        <taxon>Orthornavirae</taxon>
        <taxon>Negarnaviricota</taxon>
        <taxon>Polyploviricotina</taxon>
        <taxon>Insthoviricetes</taxon>
        <taxon>Articulavirales</taxon>
        <taxon>Orthomyxoviridae</taxon>
        <taxon>Alphainfluenzavirus</taxon>
        <taxon>Alphainfluenzavirus influenzae</taxon>
        <taxon>Influenza A virus</taxon>
    </lineage>
</organism>
<organismHost>
    <name type="scientific">Phocidae</name>
    <name type="common">true seals</name>
    <dbReference type="NCBI Taxonomy" id="9709"/>
</organismHost>
<feature type="region of interest" description="Disordered" evidence="1">
    <location>
        <begin position="1"/>
        <end position="31"/>
    </location>
</feature>
<organismHost>
    <name type="scientific">Cetacea</name>
    <name type="common">whales &amp; dolphins</name>
    <dbReference type="NCBI Taxonomy" id="9721"/>
</organismHost>
<organismHost>
    <name type="scientific">Homo sapiens</name>
    <name type="common">Human</name>
    <dbReference type="NCBI Taxonomy" id="9606"/>
</organismHost>
<dbReference type="PIR" id="S14615">
    <property type="entry name" value="S14615"/>
</dbReference>
<protein>
    <submittedName>
        <fullName evidence="2">Uncharacterized protein</fullName>
    </submittedName>
</protein>
<name>Q84108_I68A6</name>